<accession>A0A5B7FHD9</accession>
<dbReference type="EMBL" id="VSRR010006965">
    <property type="protein sequence ID" value="MPC45942.1"/>
    <property type="molecule type" value="Genomic_DNA"/>
</dbReference>
<keyword evidence="2" id="KW-1185">Reference proteome</keyword>
<evidence type="ECO:0000313" key="1">
    <source>
        <dbReference type="EMBL" id="MPC45942.1"/>
    </source>
</evidence>
<evidence type="ECO:0000313" key="2">
    <source>
        <dbReference type="Proteomes" id="UP000324222"/>
    </source>
</evidence>
<sequence length="19" mass="2169">MVLKGLFASRTVKHLKKLV</sequence>
<dbReference type="AlphaFoldDB" id="A0A5B7FHD9"/>
<comment type="caution">
    <text evidence="1">The sequence shown here is derived from an EMBL/GenBank/DDBJ whole genome shotgun (WGS) entry which is preliminary data.</text>
</comment>
<name>A0A5B7FHD9_PORTR</name>
<reference evidence="1 2" key="1">
    <citation type="submission" date="2019-05" db="EMBL/GenBank/DDBJ databases">
        <title>Another draft genome of Portunus trituberculatus and its Hox gene families provides insights of decapod evolution.</title>
        <authorList>
            <person name="Jeong J.-H."/>
            <person name="Song I."/>
            <person name="Kim S."/>
            <person name="Choi T."/>
            <person name="Kim D."/>
            <person name="Ryu S."/>
            <person name="Kim W."/>
        </authorList>
    </citation>
    <scope>NUCLEOTIDE SEQUENCE [LARGE SCALE GENOMIC DNA]</scope>
    <source>
        <tissue evidence="1">Muscle</tissue>
    </source>
</reference>
<gene>
    <name evidence="1" type="ORF">E2C01_039648</name>
</gene>
<proteinExistence type="predicted"/>
<organism evidence="1 2">
    <name type="scientific">Portunus trituberculatus</name>
    <name type="common">Swimming crab</name>
    <name type="synonym">Neptunus trituberculatus</name>
    <dbReference type="NCBI Taxonomy" id="210409"/>
    <lineage>
        <taxon>Eukaryota</taxon>
        <taxon>Metazoa</taxon>
        <taxon>Ecdysozoa</taxon>
        <taxon>Arthropoda</taxon>
        <taxon>Crustacea</taxon>
        <taxon>Multicrustacea</taxon>
        <taxon>Malacostraca</taxon>
        <taxon>Eumalacostraca</taxon>
        <taxon>Eucarida</taxon>
        <taxon>Decapoda</taxon>
        <taxon>Pleocyemata</taxon>
        <taxon>Brachyura</taxon>
        <taxon>Eubrachyura</taxon>
        <taxon>Portunoidea</taxon>
        <taxon>Portunidae</taxon>
        <taxon>Portuninae</taxon>
        <taxon>Portunus</taxon>
    </lineage>
</organism>
<dbReference type="Proteomes" id="UP000324222">
    <property type="component" value="Unassembled WGS sequence"/>
</dbReference>
<protein>
    <submittedName>
        <fullName evidence="1">Uncharacterized protein</fullName>
    </submittedName>
</protein>